<dbReference type="EMBL" id="BMAW01073786">
    <property type="protein sequence ID" value="GFT89340.1"/>
    <property type="molecule type" value="Genomic_DNA"/>
</dbReference>
<protein>
    <submittedName>
        <fullName evidence="1">Uncharacterized protein</fullName>
    </submittedName>
</protein>
<dbReference type="Proteomes" id="UP000887013">
    <property type="component" value="Unassembled WGS sequence"/>
</dbReference>
<evidence type="ECO:0000313" key="2">
    <source>
        <dbReference type="Proteomes" id="UP000887013"/>
    </source>
</evidence>
<organism evidence="1 2">
    <name type="scientific">Nephila pilipes</name>
    <name type="common">Giant wood spider</name>
    <name type="synonym">Nephila maculata</name>
    <dbReference type="NCBI Taxonomy" id="299642"/>
    <lineage>
        <taxon>Eukaryota</taxon>
        <taxon>Metazoa</taxon>
        <taxon>Ecdysozoa</taxon>
        <taxon>Arthropoda</taxon>
        <taxon>Chelicerata</taxon>
        <taxon>Arachnida</taxon>
        <taxon>Araneae</taxon>
        <taxon>Araneomorphae</taxon>
        <taxon>Entelegynae</taxon>
        <taxon>Araneoidea</taxon>
        <taxon>Nephilidae</taxon>
        <taxon>Nephila</taxon>
    </lineage>
</organism>
<sequence length="71" mass="7885">MIASRHPPASNRFANNINSFLDGSRNPAVLLRAHGWCCLCRVMSSYPDTESSRLVELIRTRGGSGLLNIRK</sequence>
<comment type="caution">
    <text evidence="1">The sequence shown here is derived from an EMBL/GenBank/DDBJ whole genome shotgun (WGS) entry which is preliminary data.</text>
</comment>
<name>A0A8X6PXZ0_NEPPI</name>
<evidence type="ECO:0000313" key="1">
    <source>
        <dbReference type="EMBL" id="GFT89340.1"/>
    </source>
</evidence>
<proteinExistence type="predicted"/>
<keyword evidence="2" id="KW-1185">Reference proteome</keyword>
<dbReference type="AlphaFoldDB" id="A0A8X6PXZ0"/>
<accession>A0A8X6PXZ0</accession>
<gene>
    <name evidence="1" type="ORF">NPIL_407201</name>
</gene>
<reference evidence="1" key="1">
    <citation type="submission" date="2020-08" db="EMBL/GenBank/DDBJ databases">
        <title>Multicomponent nature underlies the extraordinary mechanical properties of spider dragline silk.</title>
        <authorList>
            <person name="Kono N."/>
            <person name="Nakamura H."/>
            <person name="Mori M."/>
            <person name="Yoshida Y."/>
            <person name="Ohtoshi R."/>
            <person name="Malay A.D."/>
            <person name="Moran D.A.P."/>
            <person name="Tomita M."/>
            <person name="Numata K."/>
            <person name="Arakawa K."/>
        </authorList>
    </citation>
    <scope>NUCLEOTIDE SEQUENCE</scope>
</reference>